<feature type="compositionally biased region" description="Acidic residues" evidence="14">
    <location>
        <begin position="264"/>
        <end position="293"/>
    </location>
</feature>
<feature type="compositionally biased region" description="Acidic residues" evidence="14">
    <location>
        <begin position="509"/>
        <end position="523"/>
    </location>
</feature>
<dbReference type="GeneID" id="116300139"/>
<dbReference type="KEGG" id="aten:116300139"/>
<feature type="compositionally biased region" description="Basic residues" evidence="14">
    <location>
        <begin position="118"/>
        <end position="128"/>
    </location>
</feature>
<dbReference type="InParanoid" id="A0A6P8I898"/>
<dbReference type="Pfam" id="PF00069">
    <property type="entry name" value="Pkinase"/>
    <property type="match status" value="1"/>
</dbReference>
<dbReference type="GO" id="GO:0005524">
    <property type="term" value="F:ATP binding"/>
    <property type="evidence" value="ECO:0007669"/>
    <property type="project" value="UniProtKB-KW"/>
</dbReference>
<dbReference type="PANTHER" id="PTHR24056:SF107">
    <property type="entry name" value="CYCLIN-DEPENDENT KINASE 11A-RELATED"/>
    <property type="match status" value="1"/>
</dbReference>
<feature type="compositionally biased region" description="Polar residues" evidence="14">
    <location>
        <begin position="103"/>
        <end position="114"/>
    </location>
</feature>
<dbReference type="RefSeq" id="XP_031564784.1">
    <property type="nucleotide sequence ID" value="XM_031708924.1"/>
</dbReference>
<dbReference type="CDD" id="cd07843">
    <property type="entry name" value="STKc_CDC2L1"/>
    <property type="match status" value="1"/>
</dbReference>
<evidence type="ECO:0000313" key="17">
    <source>
        <dbReference type="RefSeq" id="XP_031564784.1"/>
    </source>
</evidence>
<comment type="similarity">
    <text evidence="2">Belongs to the protein kinase superfamily. CMGC Ser/Thr protein kinase family. CDC2/CDKX subfamily.</text>
</comment>
<feature type="compositionally biased region" description="Basic and acidic residues" evidence="14">
    <location>
        <begin position="200"/>
        <end position="217"/>
    </location>
</feature>
<organism evidence="16 17">
    <name type="scientific">Actinia tenebrosa</name>
    <name type="common">Australian red waratah sea anemone</name>
    <dbReference type="NCBI Taxonomy" id="6105"/>
    <lineage>
        <taxon>Eukaryota</taxon>
        <taxon>Metazoa</taxon>
        <taxon>Cnidaria</taxon>
        <taxon>Anthozoa</taxon>
        <taxon>Hexacorallia</taxon>
        <taxon>Actiniaria</taxon>
        <taxon>Actiniidae</taxon>
        <taxon>Actinia</taxon>
    </lineage>
</organism>
<dbReference type="Gene3D" id="3.30.200.20">
    <property type="entry name" value="Phosphorylase Kinase, domain 1"/>
    <property type="match status" value="1"/>
</dbReference>
<evidence type="ECO:0000256" key="14">
    <source>
        <dbReference type="SAM" id="MobiDB-lite"/>
    </source>
</evidence>
<feature type="compositionally biased region" description="Basic and acidic residues" evidence="14">
    <location>
        <begin position="23"/>
        <end position="54"/>
    </location>
</feature>
<keyword evidence="10" id="KW-0131">Cell cycle</keyword>
<evidence type="ECO:0000256" key="8">
    <source>
        <dbReference type="ARBA" id="ARBA00022777"/>
    </source>
</evidence>
<evidence type="ECO:0000256" key="12">
    <source>
        <dbReference type="ARBA" id="ARBA00048367"/>
    </source>
</evidence>
<feature type="region of interest" description="Disordered" evidence="14">
    <location>
        <begin position="873"/>
        <end position="927"/>
    </location>
</feature>
<evidence type="ECO:0000259" key="15">
    <source>
        <dbReference type="PROSITE" id="PS50011"/>
    </source>
</evidence>
<dbReference type="InterPro" id="IPR045267">
    <property type="entry name" value="CDK11/PITSLRE_STKc"/>
</dbReference>
<evidence type="ECO:0000256" key="3">
    <source>
        <dbReference type="ARBA" id="ARBA00012425"/>
    </source>
</evidence>
<evidence type="ECO:0000256" key="13">
    <source>
        <dbReference type="ARBA" id="ARBA00079859"/>
    </source>
</evidence>
<feature type="compositionally biased region" description="Basic and acidic residues" evidence="14">
    <location>
        <begin position="161"/>
        <end position="173"/>
    </location>
</feature>
<evidence type="ECO:0000256" key="11">
    <source>
        <dbReference type="ARBA" id="ARBA00047811"/>
    </source>
</evidence>
<feature type="compositionally biased region" description="Acidic residues" evidence="14">
    <location>
        <begin position="218"/>
        <end position="246"/>
    </location>
</feature>
<dbReference type="InterPro" id="IPR011009">
    <property type="entry name" value="Kinase-like_dom_sf"/>
</dbReference>
<evidence type="ECO:0000256" key="5">
    <source>
        <dbReference type="ARBA" id="ARBA00022553"/>
    </source>
</evidence>
<proteinExistence type="inferred from homology"/>
<evidence type="ECO:0000256" key="10">
    <source>
        <dbReference type="ARBA" id="ARBA00023306"/>
    </source>
</evidence>
<dbReference type="GO" id="GO:0004693">
    <property type="term" value="F:cyclin-dependent protein serine/threonine kinase activity"/>
    <property type="evidence" value="ECO:0007669"/>
    <property type="project" value="UniProtKB-EC"/>
</dbReference>
<feature type="region of interest" description="Disordered" evidence="14">
    <location>
        <begin position="1"/>
        <end position="551"/>
    </location>
</feature>
<sequence>MSGNTAKWSRKRSSNEEDYDNSSIKEDEKLPKAGDWKVKTLDEIRQEKRRKLDNEYFEVETEGSRLSGKSSSTSSPSLKIESRSSSKRPSPLTPQEIIYQLSPDHSSPLSTESDGSSKKRPMQQKGRRKTAEEEEGEILSDISDVESGTSKQRSRGNSRRTSVDVEMVEKPTAEEEEEEESEEESSDEDSESSEEEVEEETKVEKDISGSTQDKQEETESSEEEESSDTDSDDSEESSEDEEEEDEKNNQTSENKKEETKVENQEDSDDDSEKDSSESDDSDDSDSSEEEEEESPAKDVKQKQNIKTNKDENGEDVNMKSSRTTDSRKEQEKDRKQRDGLEQQSKSRDKYDRHTEEPSKSSSRRRKNYDEVQGQRHSREKPKYSKDSSDDLLSKENKSREKSEEQSKGEKVSSKREKNSRPIKDRNEMIESNRSKGEDRDSYKRKRREGKSSSSKDENRSSKRDSGSKTSNASESRLREASSERKTPREQTVSKILMDQERLQFSTEVVDSESDNPSSDEDSSDSEREKSELNESQENEKEDERPRKLPDYLPGIQGCRNVSEEFVWLNRIEEGTYGVVYRARDKRTNEIVALKRLKMEKEKEGFPITSLREINTLLKGQHPNIVTVREIVVGNNMDRIYIVMDYVEHDLKTLMEHMSSKFSVGEVKSLLVQLLRAVAHLHDNWILHRDLKSSNLLLSNEGILKVGDFGLAREYGSPLRHYTPIVVTLWYRAPELLLGIKEYSCPIDLWSCGCIFAELLTMKPLFPGKSEIDQINRIFKELGTPSDSIWPGPPKYSELPHVKKMTFTEYPYNQLRNNFGTYLTDKGFDLLNRFLTYDPSRRITAEEALKHEYFNESPLPVDPDMFPTWPAKSEMMQRPRRKDYQHSPKPPEGGEMFSKLKDGSDSSSATAAGGGLQGFHMPSSKKGSAAVAGFALKF</sequence>
<comment type="catalytic activity">
    <reaction evidence="11">
        <text>L-threonyl-[protein] + ATP = O-phospho-L-threonyl-[protein] + ADP + H(+)</text>
        <dbReference type="Rhea" id="RHEA:46608"/>
        <dbReference type="Rhea" id="RHEA-COMP:11060"/>
        <dbReference type="Rhea" id="RHEA-COMP:11605"/>
        <dbReference type="ChEBI" id="CHEBI:15378"/>
        <dbReference type="ChEBI" id="CHEBI:30013"/>
        <dbReference type="ChEBI" id="CHEBI:30616"/>
        <dbReference type="ChEBI" id="CHEBI:61977"/>
        <dbReference type="ChEBI" id="CHEBI:456216"/>
        <dbReference type="EC" id="2.7.11.22"/>
    </reaction>
</comment>
<dbReference type="PANTHER" id="PTHR24056">
    <property type="entry name" value="CELL DIVISION PROTEIN KINASE"/>
    <property type="match status" value="1"/>
</dbReference>
<feature type="compositionally biased region" description="Basic and acidic residues" evidence="14">
    <location>
        <begin position="475"/>
        <end position="488"/>
    </location>
</feature>
<dbReference type="SMART" id="SM00220">
    <property type="entry name" value="S_TKc"/>
    <property type="match status" value="1"/>
</dbReference>
<evidence type="ECO:0000256" key="6">
    <source>
        <dbReference type="ARBA" id="ARBA00022679"/>
    </source>
</evidence>
<dbReference type="FunFam" id="3.30.200.20:FF:000054">
    <property type="entry name" value="Cyclin-dependent kinase 11B"/>
    <property type="match status" value="1"/>
</dbReference>
<dbReference type="GO" id="GO:0005634">
    <property type="term" value="C:nucleus"/>
    <property type="evidence" value="ECO:0007669"/>
    <property type="project" value="UniProtKB-ARBA"/>
</dbReference>
<dbReference type="OrthoDB" id="647at2759"/>
<dbReference type="EC" id="2.7.11.22" evidence="3"/>
<evidence type="ECO:0000256" key="2">
    <source>
        <dbReference type="ARBA" id="ARBA00006485"/>
    </source>
</evidence>
<evidence type="ECO:0000256" key="4">
    <source>
        <dbReference type="ARBA" id="ARBA00022527"/>
    </source>
</evidence>
<feature type="compositionally biased region" description="Basic and acidic residues" evidence="14">
    <location>
        <begin position="294"/>
        <end position="311"/>
    </location>
</feature>
<dbReference type="Gene3D" id="1.10.510.10">
    <property type="entry name" value="Transferase(Phosphotransferase) domain 1"/>
    <property type="match status" value="1"/>
</dbReference>
<evidence type="ECO:0000313" key="16">
    <source>
        <dbReference type="Proteomes" id="UP000515163"/>
    </source>
</evidence>
<feature type="compositionally biased region" description="Low complexity" evidence="14">
    <location>
        <begin position="64"/>
        <end position="79"/>
    </location>
</feature>
<evidence type="ECO:0000256" key="9">
    <source>
        <dbReference type="ARBA" id="ARBA00022840"/>
    </source>
</evidence>
<feature type="compositionally biased region" description="Basic and acidic residues" evidence="14">
    <location>
        <begin position="449"/>
        <end position="466"/>
    </location>
</feature>
<reference evidence="17" key="1">
    <citation type="submission" date="2025-08" db="UniProtKB">
        <authorList>
            <consortium name="RefSeq"/>
        </authorList>
    </citation>
    <scope>IDENTIFICATION</scope>
    <source>
        <tissue evidence="17">Tentacle</tissue>
    </source>
</reference>
<feature type="compositionally biased region" description="Basic and acidic residues" evidence="14">
    <location>
        <begin position="524"/>
        <end position="549"/>
    </location>
</feature>
<feature type="compositionally biased region" description="Basic and acidic residues" evidence="14">
    <location>
        <begin position="322"/>
        <end position="358"/>
    </location>
</feature>
<dbReference type="FunFam" id="1.10.510.10:FF:000124">
    <property type="entry name" value="cyclin-dependent kinase 11B isoform X1"/>
    <property type="match status" value="1"/>
</dbReference>
<comment type="catalytic activity">
    <reaction evidence="12">
        <text>L-seryl-[protein] + ATP = O-phospho-L-seryl-[protein] + ADP + H(+)</text>
        <dbReference type="Rhea" id="RHEA:17989"/>
        <dbReference type="Rhea" id="RHEA-COMP:9863"/>
        <dbReference type="Rhea" id="RHEA-COMP:11604"/>
        <dbReference type="ChEBI" id="CHEBI:15378"/>
        <dbReference type="ChEBI" id="CHEBI:29999"/>
        <dbReference type="ChEBI" id="CHEBI:30616"/>
        <dbReference type="ChEBI" id="CHEBI:83421"/>
        <dbReference type="ChEBI" id="CHEBI:456216"/>
        <dbReference type="EC" id="2.7.11.22"/>
    </reaction>
</comment>
<keyword evidence="5" id="KW-0597">Phosphoprotein</keyword>
<evidence type="ECO:0000256" key="7">
    <source>
        <dbReference type="ARBA" id="ARBA00022741"/>
    </source>
</evidence>
<dbReference type="Proteomes" id="UP000515163">
    <property type="component" value="Unplaced"/>
</dbReference>
<comment type="cofactor">
    <cofactor evidence="1">
        <name>Mg(2+)</name>
        <dbReference type="ChEBI" id="CHEBI:18420"/>
    </cofactor>
</comment>
<protein>
    <recommendedName>
        <fullName evidence="3">cyclin-dependent kinase</fullName>
        <ecNumber evidence="3">2.7.11.22</ecNumber>
    </recommendedName>
    <alternativeName>
        <fullName evidence="13">Galactosyltransferase-associated protein kinase p58/GTA</fullName>
    </alternativeName>
</protein>
<dbReference type="InterPro" id="IPR000719">
    <property type="entry name" value="Prot_kinase_dom"/>
</dbReference>
<feature type="compositionally biased region" description="Acidic residues" evidence="14">
    <location>
        <begin position="174"/>
        <end position="199"/>
    </location>
</feature>
<name>A0A6P8I898_ACTTE</name>
<dbReference type="AlphaFoldDB" id="A0A6P8I898"/>
<keyword evidence="4" id="KW-0723">Serine/threonine-protein kinase</keyword>
<dbReference type="PROSITE" id="PS00108">
    <property type="entry name" value="PROTEIN_KINASE_ST"/>
    <property type="match status" value="1"/>
</dbReference>
<accession>A0A6P8I898</accession>
<feature type="compositionally biased region" description="Basic and acidic residues" evidence="14">
    <location>
        <begin position="380"/>
        <end position="441"/>
    </location>
</feature>
<dbReference type="GO" id="GO:0007346">
    <property type="term" value="P:regulation of mitotic cell cycle"/>
    <property type="evidence" value="ECO:0007669"/>
    <property type="project" value="TreeGrafter"/>
</dbReference>
<keyword evidence="16" id="KW-1185">Reference proteome</keyword>
<gene>
    <name evidence="17" type="primary">LOC116300139</name>
</gene>
<dbReference type="InterPro" id="IPR008271">
    <property type="entry name" value="Ser/Thr_kinase_AS"/>
</dbReference>
<keyword evidence="6" id="KW-0808">Transferase</keyword>
<dbReference type="PROSITE" id="PS50011">
    <property type="entry name" value="PROTEIN_KINASE_DOM"/>
    <property type="match status" value="1"/>
</dbReference>
<feature type="compositionally biased region" description="Basic and acidic residues" evidence="14">
    <location>
        <begin position="253"/>
        <end position="263"/>
    </location>
</feature>
<keyword evidence="8" id="KW-0418">Kinase</keyword>
<dbReference type="InterPro" id="IPR050108">
    <property type="entry name" value="CDK"/>
</dbReference>
<keyword evidence="9" id="KW-0067">ATP-binding</keyword>
<dbReference type="SUPFAM" id="SSF56112">
    <property type="entry name" value="Protein kinase-like (PK-like)"/>
    <property type="match status" value="1"/>
</dbReference>
<keyword evidence="7" id="KW-0547">Nucleotide-binding</keyword>
<evidence type="ECO:0000256" key="1">
    <source>
        <dbReference type="ARBA" id="ARBA00001946"/>
    </source>
</evidence>
<feature type="domain" description="Protein kinase" evidence="15">
    <location>
        <begin position="565"/>
        <end position="853"/>
    </location>
</feature>